<comment type="caution">
    <text evidence="2">The sequence shown here is derived from an EMBL/GenBank/DDBJ whole genome shotgun (WGS) entry which is preliminary data.</text>
</comment>
<dbReference type="InterPro" id="IPR000182">
    <property type="entry name" value="GNAT_dom"/>
</dbReference>
<dbReference type="Proteomes" id="UP001199044">
    <property type="component" value="Unassembled WGS sequence"/>
</dbReference>
<dbReference type="SUPFAM" id="SSF55729">
    <property type="entry name" value="Acyl-CoA N-acyltransferases (Nat)"/>
    <property type="match status" value="1"/>
</dbReference>
<reference evidence="3" key="1">
    <citation type="submission" date="2023-07" db="EMBL/GenBank/DDBJ databases">
        <title>Molecular identification of indigenous halophilic bacteria isolated from red sea cost, biodegradation of synthetic dyes and assessment of degraded metabolite toxicity.</title>
        <authorList>
            <person name="Chaieb K."/>
            <person name="Altayb H.N."/>
        </authorList>
    </citation>
    <scope>NUCLEOTIDE SEQUENCE [LARGE SCALE GENOMIC DNA]</scope>
    <source>
        <strain evidence="3">K20</strain>
    </source>
</reference>
<dbReference type="Gene3D" id="3.40.630.30">
    <property type="match status" value="1"/>
</dbReference>
<dbReference type="PROSITE" id="PS51186">
    <property type="entry name" value="GNAT"/>
    <property type="match status" value="1"/>
</dbReference>
<gene>
    <name evidence="2" type="ORF">LDJ79_00640</name>
</gene>
<evidence type="ECO:0000313" key="2">
    <source>
        <dbReference type="EMBL" id="MCA2014596.1"/>
    </source>
</evidence>
<dbReference type="EMBL" id="JAIWIU010000004">
    <property type="protein sequence ID" value="MCA2014596.1"/>
    <property type="molecule type" value="Genomic_DNA"/>
</dbReference>
<feature type="domain" description="N-acetyltransferase" evidence="1">
    <location>
        <begin position="1"/>
        <end position="141"/>
    </location>
</feature>
<evidence type="ECO:0000259" key="1">
    <source>
        <dbReference type="PROSITE" id="PS51186"/>
    </source>
</evidence>
<accession>A0ABS7YG02</accession>
<proteinExistence type="predicted"/>
<protein>
    <submittedName>
        <fullName evidence="2">GNAT family N-acetyltransferase</fullName>
    </submittedName>
</protein>
<dbReference type="Pfam" id="PF00583">
    <property type="entry name" value="Acetyltransf_1"/>
    <property type="match status" value="1"/>
</dbReference>
<name>A0ABS7YG02_9VIBR</name>
<sequence length="141" mass="16488">MTTQYCEAQDKAYARQITQTNMAEYYRTHGINWDDEMFDDSWEHFENFDIVVDDVRVGVIRFSRSDDALYLRDLQVEPQYQNGGVGTQAVMWAKEYANQLGMSQLRLRVFPENPVKALYIKLGFVLSHQMEVVEEMMVDVG</sequence>
<dbReference type="CDD" id="cd04301">
    <property type="entry name" value="NAT_SF"/>
    <property type="match status" value="1"/>
</dbReference>
<evidence type="ECO:0000313" key="3">
    <source>
        <dbReference type="Proteomes" id="UP001199044"/>
    </source>
</evidence>
<dbReference type="InterPro" id="IPR016181">
    <property type="entry name" value="Acyl_CoA_acyltransferase"/>
</dbReference>
<keyword evidence="3" id="KW-1185">Reference proteome</keyword>
<organism evidence="2 3">
    <name type="scientific">Vibrio tritonius</name>
    <dbReference type="NCBI Taxonomy" id="1435069"/>
    <lineage>
        <taxon>Bacteria</taxon>
        <taxon>Pseudomonadati</taxon>
        <taxon>Pseudomonadota</taxon>
        <taxon>Gammaproteobacteria</taxon>
        <taxon>Vibrionales</taxon>
        <taxon>Vibrionaceae</taxon>
        <taxon>Vibrio</taxon>
    </lineage>
</organism>
<dbReference type="RefSeq" id="WP_225249223.1">
    <property type="nucleotide sequence ID" value="NZ_JAIWIU010000004.1"/>
</dbReference>